<feature type="region of interest" description="Disordered" evidence="7">
    <location>
        <begin position="446"/>
        <end position="478"/>
    </location>
</feature>
<gene>
    <name evidence="9" type="ORF">BEN30_12725</name>
</gene>
<dbReference type="SUPFAM" id="SSF53807">
    <property type="entry name" value="Helical backbone' metal receptor"/>
    <property type="match status" value="1"/>
</dbReference>
<proteinExistence type="inferred from homology"/>
<evidence type="ECO:0000256" key="4">
    <source>
        <dbReference type="ARBA" id="ARBA00013282"/>
    </source>
</evidence>
<dbReference type="InterPro" id="IPR000318">
    <property type="entry name" value="Nase_comp1_CS"/>
</dbReference>
<dbReference type="NCBIfam" id="TIGR01285">
    <property type="entry name" value="nifN"/>
    <property type="match status" value="1"/>
</dbReference>
<dbReference type="GO" id="GO:0016163">
    <property type="term" value="F:nitrogenase activity"/>
    <property type="evidence" value="ECO:0007669"/>
    <property type="project" value="InterPro"/>
</dbReference>
<dbReference type="OrthoDB" id="9800746at2"/>
<dbReference type="InterPro" id="IPR050152">
    <property type="entry name" value="ChlB/BchB/BchZ"/>
</dbReference>
<feature type="compositionally biased region" description="Polar residues" evidence="7">
    <location>
        <begin position="469"/>
        <end position="478"/>
    </location>
</feature>
<dbReference type="UniPathway" id="UPA00782"/>
<organism evidence="9 10">
    <name type="scientific">Magnetovibrio blakemorei</name>
    <dbReference type="NCBI Taxonomy" id="28181"/>
    <lineage>
        <taxon>Bacteria</taxon>
        <taxon>Pseudomonadati</taxon>
        <taxon>Pseudomonadota</taxon>
        <taxon>Alphaproteobacteria</taxon>
        <taxon>Rhodospirillales</taxon>
        <taxon>Magnetovibrionaceae</taxon>
        <taxon>Magnetovibrio</taxon>
    </lineage>
</organism>
<evidence type="ECO:0000256" key="7">
    <source>
        <dbReference type="SAM" id="MobiDB-lite"/>
    </source>
</evidence>
<comment type="similarity">
    <text evidence="3 6">Belongs to the NifD/NifK/NifE/NifN family.</text>
</comment>
<dbReference type="GO" id="GO:0065003">
    <property type="term" value="P:protein-containing complex assembly"/>
    <property type="evidence" value="ECO:0007669"/>
    <property type="project" value="InterPro"/>
</dbReference>
<comment type="function">
    <text evidence="1">This protein may play a role in the biosynthesis of the prosthetic group of nitrogenase (FeMo cofactor).</text>
</comment>
<evidence type="ECO:0000256" key="5">
    <source>
        <dbReference type="ARBA" id="ARBA00023231"/>
    </source>
</evidence>
<dbReference type="Pfam" id="PF00148">
    <property type="entry name" value="Oxidored_nitro"/>
    <property type="match status" value="1"/>
</dbReference>
<keyword evidence="10" id="KW-1185">Reference proteome</keyword>
<evidence type="ECO:0000256" key="2">
    <source>
        <dbReference type="ARBA" id="ARBA00005155"/>
    </source>
</evidence>
<sequence>MAELIKRAKALSVKPLKSSQTIGAALAFLGLKNAIPMLHGSQGCTAFGKVFFVRHFREPIPLQTTAMDQVSTVMGSQDNVIDGLAAICKKSKPAVIGLPSTGLSETQGADVRLAIREFRTQHPEFADTEIVPVDTPDFTGCLETGYAKAVDELILALAVHMDDKDESRVNILAGAHLTPGDIEAVKDMVELFGLTPVVIPDISGSLDGHLGDKDFAPLTTGGATVDVIRTLGGAKATIVIGAALSPAADRLGQITGVPDYRFDHLLGLKAVDAFVLVLSQISGQAVPAKLERQRTQVQDAMLDAHFMIGQARVAIAADPDLLKTMIDFVQGMGAEVVVAVSPAGAKSLKDLPVQNVKIGDLEDLEKMAFDGGAELVIGNSHCVQSAEALGVPVLRAGFPQFDIVGGFRKTWMGYAGTRDALFDVANLMLSTHKGEVEPYASIYANRPAEKGPADKGPGEKGEGNHVHRATSSGSGLRH</sequence>
<dbReference type="Gene3D" id="6.10.250.1090">
    <property type="match status" value="1"/>
</dbReference>
<feature type="compositionally biased region" description="Basic and acidic residues" evidence="7">
    <location>
        <begin position="447"/>
        <end position="465"/>
    </location>
</feature>
<dbReference type="PANTHER" id="PTHR33712:SF7">
    <property type="entry name" value="LIGHT-INDEPENDENT PROTOCHLOROPHYLLIDE REDUCTASE SUBUNIT B"/>
    <property type="match status" value="1"/>
</dbReference>
<dbReference type="RefSeq" id="WP_069958452.1">
    <property type="nucleotide sequence ID" value="NZ_MCGG01000036.1"/>
</dbReference>
<comment type="caution">
    <text evidence="9">The sequence shown here is derived from an EMBL/GenBank/DDBJ whole genome shotgun (WGS) entry which is preliminary data.</text>
</comment>
<dbReference type="PANTHER" id="PTHR33712">
    <property type="entry name" value="LIGHT-INDEPENDENT PROTOCHLOROPHYLLIDE REDUCTASE SUBUNIT B"/>
    <property type="match status" value="1"/>
</dbReference>
<dbReference type="CDD" id="cd01966">
    <property type="entry name" value="Nitrogenase_NifN_1"/>
    <property type="match status" value="1"/>
</dbReference>
<dbReference type="AlphaFoldDB" id="A0A1E5Q685"/>
<feature type="domain" description="Nitrogenase/oxidoreductase component 1" evidence="8">
    <location>
        <begin position="19"/>
        <end position="428"/>
    </location>
</feature>
<dbReference type="Proteomes" id="UP000095347">
    <property type="component" value="Unassembled WGS sequence"/>
</dbReference>
<keyword evidence="5 6" id="KW-0535">Nitrogen fixation</keyword>
<comment type="pathway">
    <text evidence="2">Cofactor biosynthesis; Fe-Mo cofactor biosynthesis.</text>
</comment>
<reference evidence="10" key="1">
    <citation type="submission" date="2016-07" db="EMBL/GenBank/DDBJ databases">
        <authorList>
            <person name="Florea S."/>
            <person name="Webb J.S."/>
            <person name="Jaromczyk J."/>
            <person name="Schardl C.L."/>
        </authorList>
    </citation>
    <scope>NUCLEOTIDE SEQUENCE [LARGE SCALE GENOMIC DNA]</scope>
    <source>
        <strain evidence="10">MV-1</strain>
    </source>
</reference>
<dbReference type="STRING" id="28181.BEN30_12725"/>
<dbReference type="InterPro" id="IPR000510">
    <property type="entry name" value="Nase/OxRdtase_comp1"/>
</dbReference>
<evidence type="ECO:0000256" key="3">
    <source>
        <dbReference type="ARBA" id="ARBA00011002"/>
    </source>
</evidence>
<evidence type="ECO:0000313" key="9">
    <source>
        <dbReference type="EMBL" id="OEJ66247.1"/>
    </source>
</evidence>
<dbReference type="PROSITE" id="PS00699">
    <property type="entry name" value="NITROGENASE_1_1"/>
    <property type="match status" value="1"/>
</dbReference>
<name>A0A1E5Q685_9PROT</name>
<dbReference type="EMBL" id="MCGG01000036">
    <property type="protein sequence ID" value="OEJ66247.1"/>
    <property type="molecule type" value="Genomic_DNA"/>
</dbReference>
<dbReference type="Gene3D" id="3.40.50.1980">
    <property type="entry name" value="Nitrogenase molybdenum iron protein domain"/>
    <property type="match status" value="3"/>
</dbReference>
<evidence type="ECO:0000256" key="1">
    <source>
        <dbReference type="ARBA" id="ARBA00003171"/>
    </source>
</evidence>
<protein>
    <recommendedName>
        <fullName evidence="4">Nitrogenase iron-molybdenum cofactor biosynthesis protein NifN</fullName>
    </recommendedName>
</protein>
<evidence type="ECO:0000313" key="10">
    <source>
        <dbReference type="Proteomes" id="UP000095347"/>
    </source>
</evidence>
<accession>A0A1E5Q685</accession>
<evidence type="ECO:0000256" key="6">
    <source>
        <dbReference type="RuleBase" id="RU004021"/>
    </source>
</evidence>
<evidence type="ECO:0000259" key="8">
    <source>
        <dbReference type="Pfam" id="PF00148"/>
    </source>
</evidence>
<dbReference type="InterPro" id="IPR005975">
    <property type="entry name" value="Nase_Mo-Fe_CF"/>
</dbReference>